<dbReference type="SUPFAM" id="SSF47644">
    <property type="entry name" value="Methionine synthase domain"/>
    <property type="match status" value="1"/>
</dbReference>
<dbReference type="NCBIfam" id="NF005719">
    <property type="entry name" value="PRK07535.1"/>
    <property type="match status" value="1"/>
</dbReference>
<name>A0A380LMH9_9FIRM</name>
<comment type="function">
    <text evidence="17">Catalyzes the transfer of a methyl group from methyl-cobalamin to homocysteine, yielding enzyme-bound cob(I)alamin and methionine. Subsequently, remethylates the cofactor using methyltetrahydrofolate.</text>
</comment>
<keyword evidence="15" id="KW-0486">Methionine biosynthesis</keyword>
<evidence type="ECO:0000256" key="17">
    <source>
        <dbReference type="ARBA" id="ARBA00025552"/>
    </source>
</evidence>
<comment type="cofactor">
    <cofactor evidence="2 19">
        <name>Zn(2+)</name>
        <dbReference type="ChEBI" id="CHEBI:29105"/>
    </cofactor>
</comment>
<evidence type="ECO:0000259" key="20">
    <source>
        <dbReference type="PROSITE" id="PS50970"/>
    </source>
</evidence>
<dbReference type="Gene3D" id="3.40.50.280">
    <property type="entry name" value="Cobalamin-binding domain"/>
    <property type="match status" value="1"/>
</dbReference>
<dbReference type="GO" id="GO:0050667">
    <property type="term" value="P:homocysteine metabolic process"/>
    <property type="evidence" value="ECO:0007669"/>
    <property type="project" value="TreeGrafter"/>
</dbReference>
<dbReference type="InterPro" id="IPR006158">
    <property type="entry name" value="Cobalamin-bd"/>
</dbReference>
<comment type="pathway">
    <text evidence="4">Amino-acid biosynthesis; L-methionine biosynthesis via de novo pathway; L-methionine from L-homocysteine (MetH route): step 1/1.</text>
</comment>
<sequence length="785" mass="85518">MITDRLGKEWIYFDGGLGTMLQERGLPGGEYPETWNLTHPEELIAIHKAYLEAGCHVINANTFGANGLKFDNVEEIITAGIQLAKEAKKQAGCMDAYVALDIGPTGKLLEPMGDLPFEKAVSYFSQMVKAGVKAGADLILIETMSDTYEAKAAVLAAKENSSLPVIVTMIFDENQRLLTGGSVESAVAMLEGLRVDALGINCGLGPEQMLPVVKRIREVSSLPIIVNPNAGLPVQLNGKTVYDLKADDFAQAMVKIAQIGVQGLGGCCGTTPEYIQKMIEAVKDIPCQPNTMKEQTWVTSYASAVQIGKKAVVIGERINPTGKKRFQQALRNKEFDYILSQALEQEEAGAQILDVNVGLPDVDEAEMMKETVVRLQNVCALPLQIDTGNLEALENALRLYNGKPMVNSVNGKLDSMESVFPLIQKYGAVVVGLCLDESGIPSTSKKRLAIAQKIVQKAQEYGIQKKDIVIDGLAMTISSQPDGALVTLDTLQKVKEELNVSTILGVSNISFGLPQREIINSYFLSMALQSGLSCAMINPNNEMMKKAFDASMALMNQDAQCMHYISNYSKQVEEKKSENPEVSLSFAIQKGMQDRVKEITTSLLETKAPLEIIDEELIPALDLVGKGFEQGTVFLPQLLMSAESAKASFEVLKEKMAQNQSLSKGKIILATVQGDIHDIGKNIVKVLLENYGYEVLDLGKDVAPEVIVQTAISEEVKLVGLSALMTTTVKSMEETIELLHKEKPDTFVVVGGAVLNQEYADQIHADHYAKDAMATVRYAEQILKQ</sequence>
<dbReference type="Gene3D" id="3.20.20.20">
    <property type="entry name" value="Dihydropteroate synthase-like"/>
    <property type="match status" value="1"/>
</dbReference>
<keyword evidence="10" id="KW-0846">Cobalamin</keyword>
<gene>
    <name evidence="24" type="primary">yitJ</name>
    <name evidence="24" type="ORF">NCTC11087_01912</name>
</gene>
<evidence type="ECO:0000259" key="23">
    <source>
        <dbReference type="PROSITE" id="PS51337"/>
    </source>
</evidence>
<dbReference type="InterPro" id="IPR003759">
    <property type="entry name" value="Cbl-bd_cap"/>
</dbReference>
<comment type="catalytic activity">
    <reaction evidence="1">
        <text>(6S)-5-methyl-5,6,7,8-tetrahydrofolate + L-homocysteine = (6S)-5,6,7,8-tetrahydrofolate + L-methionine</text>
        <dbReference type="Rhea" id="RHEA:11172"/>
        <dbReference type="ChEBI" id="CHEBI:18608"/>
        <dbReference type="ChEBI" id="CHEBI:57453"/>
        <dbReference type="ChEBI" id="CHEBI:57844"/>
        <dbReference type="ChEBI" id="CHEBI:58199"/>
        <dbReference type="EC" id="2.1.1.13"/>
    </reaction>
</comment>
<evidence type="ECO:0000256" key="13">
    <source>
        <dbReference type="ARBA" id="ARBA00022723"/>
    </source>
</evidence>
<keyword evidence="12" id="KW-0949">S-adenosyl-L-methionine</keyword>
<reference evidence="24 25" key="1">
    <citation type="submission" date="2018-06" db="EMBL/GenBank/DDBJ databases">
        <authorList>
            <consortium name="Pathogen Informatics"/>
            <person name="Doyle S."/>
        </authorList>
    </citation>
    <scope>NUCLEOTIDE SEQUENCE [LARGE SCALE GENOMIC DNA]</scope>
    <source>
        <strain evidence="24 25">NCTC11087</strain>
    </source>
</reference>
<dbReference type="PROSITE" id="PS51332">
    <property type="entry name" value="B12_BINDING"/>
    <property type="match status" value="1"/>
</dbReference>
<evidence type="ECO:0000256" key="15">
    <source>
        <dbReference type="ARBA" id="ARBA00023167"/>
    </source>
</evidence>
<dbReference type="GO" id="GO:0031419">
    <property type="term" value="F:cobalamin binding"/>
    <property type="evidence" value="ECO:0007669"/>
    <property type="project" value="UniProtKB-KW"/>
</dbReference>
<evidence type="ECO:0000256" key="16">
    <source>
        <dbReference type="ARBA" id="ARBA00023285"/>
    </source>
</evidence>
<dbReference type="PANTHER" id="PTHR45833">
    <property type="entry name" value="METHIONINE SYNTHASE"/>
    <property type="match status" value="1"/>
</dbReference>
<evidence type="ECO:0000256" key="19">
    <source>
        <dbReference type="PROSITE-ProRule" id="PRU00333"/>
    </source>
</evidence>
<dbReference type="PROSITE" id="PS50970">
    <property type="entry name" value="HCY"/>
    <property type="match status" value="1"/>
</dbReference>
<protein>
    <recommendedName>
        <fullName evidence="7">Methionine synthase</fullName>
        <ecNumber evidence="6">2.1.1.13</ecNumber>
    </recommendedName>
    <alternativeName>
        <fullName evidence="18">5-methyltetrahydrofolate--homocysteine methyltransferase</fullName>
    </alternativeName>
</protein>
<feature type="binding site" evidence="19">
    <location>
        <position position="268"/>
    </location>
    <ligand>
        <name>Zn(2+)</name>
        <dbReference type="ChEBI" id="CHEBI:29105"/>
    </ligand>
</feature>
<dbReference type="OrthoDB" id="9803687at2"/>
<dbReference type="EMBL" id="UHFX01000003">
    <property type="protein sequence ID" value="SUO04979.1"/>
    <property type="molecule type" value="Genomic_DNA"/>
</dbReference>
<keyword evidence="13 19" id="KW-0479">Metal-binding</keyword>
<dbReference type="GO" id="GO:0046653">
    <property type="term" value="P:tetrahydrofolate metabolic process"/>
    <property type="evidence" value="ECO:0007669"/>
    <property type="project" value="TreeGrafter"/>
</dbReference>
<dbReference type="Proteomes" id="UP000255523">
    <property type="component" value="Unassembled WGS sequence"/>
</dbReference>
<keyword evidence="14 19" id="KW-0862">Zinc</keyword>
<dbReference type="RefSeq" id="WP_022789592.1">
    <property type="nucleotide sequence ID" value="NZ_UHFX01000003.1"/>
</dbReference>
<dbReference type="InterPro" id="IPR003726">
    <property type="entry name" value="HCY_dom"/>
</dbReference>
<dbReference type="Gene3D" id="1.10.1240.10">
    <property type="entry name" value="Methionine synthase domain"/>
    <property type="match status" value="1"/>
</dbReference>
<dbReference type="GO" id="GO:0032259">
    <property type="term" value="P:methylation"/>
    <property type="evidence" value="ECO:0007669"/>
    <property type="project" value="UniProtKB-KW"/>
</dbReference>
<organism evidence="24 25">
    <name type="scientific">Faecalicoccus pleomorphus</name>
    <dbReference type="NCBI Taxonomy" id="1323"/>
    <lineage>
        <taxon>Bacteria</taxon>
        <taxon>Bacillati</taxon>
        <taxon>Bacillota</taxon>
        <taxon>Erysipelotrichia</taxon>
        <taxon>Erysipelotrichales</taxon>
        <taxon>Erysipelotrichaceae</taxon>
        <taxon>Faecalicoccus</taxon>
    </lineage>
</organism>
<dbReference type="SUPFAM" id="SSF82282">
    <property type="entry name" value="Homocysteine S-methyltransferase"/>
    <property type="match status" value="1"/>
</dbReference>
<dbReference type="EC" id="2.1.1.13" evidence="6"/>
<feature type="domain" description="B12-binding" evidence="22">
    <location>
        <begin position="664"/>
        <end position="785"/>
    </location>
</feature>
<dbReference type="PANTHER" id="PTHR45833:SF1">
    <property type="entry name" value="METHIONINE SYNTHASE"/>
    <property type="match status" value="1"/>
</dbReference>
<evidence type="ECO:0000313" key="25">
    <source>
        <dbReference type="Proteomes" id="UP000255523"/>
    </source>
</evidence>
<dbReference type="Gene3D" id="3.20.20.330">
    <property type="entry name" value="Homocysteine-binding-like domain"/>
    <property type="match status" value="1"/>
</dbReference>
<evidence type="ECO:0000256" key="12">
    <source>
        <dbReference type="ARBA" id="ARBA00022691"/>
    </source>
</evidence>
<keyword evidence="8 19" id="KW-0489">Methyltransferase</keyword>
<evidence type="ECO:0000256" key="8">
    <source>
        <dbReference type="ARBA" id="ARBA00022603"/>
    </source>
</evidence>
<dbReference type="CDD" id="cd02070">
    <property type="entry name" value="corrinoid_protein_B12-BD"/>
    <property type="match status" value="1"/>
</dbReference>
<dbReference type="PROSITE" id="PS50972">
    <property type="entry name" value="PTERIN_BINDING"/>
    <property type="match status" value="1"/>
</dbReference>
<evidence type="ECO:0000256" key="5">
    <source>
        <dbReference type="ARBA" id="ARBA00010398"/>
    </source>
</evidence>
<dbReference type="AlphaFoldDB" id="A0A380LMH9"/>
<evidence type="ECO:0000256" key="18">
    <source>
        <dbReference type="ARBA" id="ARBA00031040"/>
    </source>
</evidence>
<evidence type="ECO:0000259" key="22">
    <source>
        <dbReference type="PROSITE" id="PS51332"/>
    </source>
</evidence>
<evidence type="ECO:0000256" key="2">
    <source>
        <dbReference type="ARBA" id="ARBA00001947"/>
    </source>
</evidence>
<keyword evidence="25" id="KW-1185">Reference proteome</keyword>
<feature type="domain" description="Hcy-binding" evidence="20">
    <location>
        <begin position="1"/>
        <end position="282"/>
    </location>
</feature>
<dbReference type="InterPro" id="IPR036724">
    <property type="entry name" value="Cobalamin-bd_sf"/>
</dbReference>
<dbReference type="GO" id="GO:0016491">
    <property type="term" value="F:oxidoreductase activity"/>
    <property type="evidence" value="ECO:0007669"/>
    <property type="project" value="UniProtKB-KW"/>
</dbReference>
<dbReference type="GO" id="GO:0005829">
    <property type="term" value="C:cytosol"/>
    <property type="evidence" value="ECO:0007669"/>
    <property type="project" value="TreeGrafter"/>
</dbReference>
<evidence type="ECO:0000256" key="3">
    <source>
        <dbReference type="ARBA" id="ARBA00001956"/>
    </source>
</evidence>
<dbReference type="InterPro" id="IPR050554">
    <property type="entry name" value="Met_Synthase/Corrinoid"/>
</dbReference>
<dbReference type="InterPro" id="IPR011005">
    <property type="entry name" value="Dihydropteroate_synth-like_sf"/>
</dbReference>
<dbReference type="InterPro" id="IPR036594">
    <property type="entry name" value="Meth_synthase_dom"/>
</dbReference>
<dbReference type="PIRSF" id="PIRSF037472">
    <property type="entry name" value="DHPS_mtfrase"/>
    <property type="match status" value="1"/>
</dbReference>
<evidence type="ECO:0000256" key="14">
    <source>
        <dbReference type="ARBA" id="ARBA00022833"/>
    </source>
</evidence>
<feature type="domain" description="B12-binding N-terminal" evidence="23">
    <location>
        <begin position="571"/>
        <end position="664"/>
    </location>
</feature>
<evidence type="ECO:0000313" key="24">
    <source>
        <dbReference type="EMBL" id="SUO04979.1"/>
    </source>
</evidence>
<dbReference type="Pfam" id="PF02607">
    <property type="entry name" value="B12-binding_2"/>
    <property type="match status" value="1"/>
</dbReference>
<proteinExistence type="inferred from homology"/>
<dbReference type="SMART" id="SM01018">
    <property type="entry name" value="B12-binding_2"/>
    <property type="match status" value="1"/>
</dbReference>
<accession>A0A380LMH9</accession>
<dbReference type="InterPro" id="IPR000489">
    <property type="entry name" value="Pterin-binding_dom"/>
</dbReference>
<dbReference type="InterPro" id="IPR017215">
    <property type="entry name" value="MetH_bac"/>
</dbReference>
<dbReference type="GO" id="GO:0008705">
    <property type="term" value="F:methionine synthase activity"/>
    <property type="evidence" value="ECO:0007669"/>
    <property type="project" value="UniProtKB-EC"/>
</dbReference>
<evidence type="ECO:0000256" key="10">
    <source>
        <dbReference type="ARBA" id="ARBA00022628"/>
    </source>
</evidence>
<evidence type="ECO:0000256" key="4">
    <source>
        <dbReference type="ARBA" id="ARBA00005178"/>
    </source>
</evidence>
<keyword evidence="9" id="KW-0028">Amino-acid biosynthesis</keyword>
<dbReference type="PROSITE" id="PS51337">
    <property type="entry name" value="B12_BINDING_NTER"/>
    <property type="match status" value="1"/>
</dbReference>
<evidence type="ECO:0000259" key="21">
    <source>
        <dbReference type="PROSITE" id="PS50972"/>
    </source>
</evidence>
<dbReference type="GO" id="GO:0046872">
    <property type="term" value="F:metal ion binding"/>
    <property type="evidence" value="ECO:0007669"/>
    <property type="project" value="UniProtKB-KW"/>
</dbReference>
<dbReference type="InterPro" id="IPR036589">
    <property type="entry name" value="HCY_dom_sf"/>
</dbReference>
<dbReference type="Pfam" id="PF00809">
    <property type="entry name" value="Pterin_bind"/>
    <property type="match status" value="1"/>
</dbReference>
<comment type="similarity">
    <text evidence="5">Belongs to the vitamin-B12 dependent methionine synthase family.</text>
</comment>
<keyword evidence="16" id="KW-0170">Cobalt</keyword>
<feature type="binding site" evidence="19">
    <location>
        <position position="267"/>
    </location>
    <ligand>
        <name>Zn(2+)</name>
        <dbReference type="ChEBI" id="CHEBI:29105"/>
    </ligand>
</feature>
<evidence type="ECO:0000256" key="9">
    <source>
        <dbReference type="ARBA" id="ARBA00022605"/>
    </source>
</evidence>
<evidence type="ECO:0000256" key="7">
    <source>
        <dbReference type="ARBA" id="ARBA00013998"/>
    </source>
</evidence>
<keyword evidence="11 19" id="KW-0808">Transferase</keyword>
<evidence type="ECO:0000256" key="1">
    <source>
        <dbReference type="ARBA" id="ARBA00001700"/>
    </source>
</evidence>
<feature type="domain" description="Pterin-binding" evidence="21">
    <location>
        <begin position="311"/>
        <end position="561"/>
    </location>
</feature>
<feature type="binding site" evidence="19">
    <location>
        <position position="202"/>
    </location>
    <ligand>
        <name>Zn(2+)</name>
        <dbReference type="ChEBI" id="CHEBI:29105"/>
    </ligand>
</feature>
<dbReference type="SUPFAM" id="SSF51717">
    <property type="entry name" value="Dihydropteroate synthetase-like"/>
    <property type="match status" value="1"/>
</dbReference>
<comment type="cofactor">
    <cofactor evidence="3">
        <name>methylcob(III)alamin</name>
        <dbReference type="ChEBI" id="CHEBI:28115"/>
    </cofactor>
</comment>
<dbReference type="UniPathway" id="UPA00051">
    <property type="reaction ID" value="UER00081"/>
</dbReference>
<dbReference type="Pfam" id="PF02310">
    <property type="entry name" value="B12-binding"/>
    <property type="match status" value="1"/>
</dbReference>
<evidence type="ECO:0000256" key="11">
    <source>
        <dbReference type="ARBA" id="ARBA00022679"/>
    </source>
</evidence>
<evidence type="ECO:0000256" key="6">
    <source>
        <dbReference type="ARBA" id="ARBA00012032"/>
    </source>
</evidence>
<dbReference type="GeneID" id="77462848"/>
<dbReference type="Pfam" id="PF02574">
    <property type="entry name" value="S-methyl_trans"/>
    <property type="match status" value="1"/>
</dbReference>
<dbReference type="SUPFAM" id="SSF52242">
    <property type="entry name" value="Cobalamin (vitamin B12)-binding domain"/>
    <property type="match status" value="1"/>
</dbReference>
<keyword evidence="24" id="KW-0560">Oxidoreductase</keyword>